<evidence type="ECO:0000313" key="2">
    <source>
        <dbReference type="EMBL" id="KAF6807347.1"/>
    </source>
</evidence>
<evidence type="ECO:0000256" key="1">
    <source>
        <dbReference type="SAM" id="SignalP"/>
    </source>
</evidence>
<evidence type="ECO:0000313" key="3">
    <source>
        <dbReference type="Proteomes" id="UP000652219"/>
    </source>
</evidence>
<protein>
    <recommendedName>
        <fullName evidence="4">Celp0028 effector like protein</fullName>
    </recommendedName>
</protein>
<keyword evidence="1" id="KW-0732">Signal</keyword>
<evidence type="ECO:0008006" key="4">
    <source>
        <dbReference type="Google" id="ProtNLM"/>
    </source>
</evidence>
<dbReference type="EMBL" id="WIGN01000139">
    <property type="protein sequence ID" value="KAF6807347.1"/>
    <property type="molecule type" value="Genomic_DNA"/>
</dbReference>
<proteinExistence type="predicted"/>
<feature type="signal peptide" evidence="1">
    <location>
        <begin position="1"/>
        <end position="17"/>
    </location>
</feature>
<name>A0A8H6MSC0_9PEZI</name>
<gene>
    <name evidence="2" type="ORF">CSOJ01_08232</name>
</gene>
<organism evidence="2 3">
    <name type="scientific">Colletotrichum sojae</name>
    <dbReference type="NCBI Taxonomy" id="2175907"/>
    <lineage>
        <taxon>Eukaryota</taxon>
        <taxon>Fungi</taxon>
        <taxon>Dikarya</taxon>
        <taxon>Ascomycota</taxon>
        <taxon>Pezizomycotina</taxon>
        <taxon>Sordariomycetes</taxon>
        <taxon>Hypocreomycetidae</taxon>
        <taxon>Glomerellales</taxon>
        <taxon>Glomerellaceae</taxon>
        <taxon>Colletotrichum</taxon>
        <taxon>Colletotrichum orchidearum species complex</taxon>
    </lineage>
</organism>
<dbReference type="AlphaFoldDB" id="A0A8H6MSC0"/>
<comment type="caution">
    <text evidence="2">The sequence shown here is derived from an EMBL/GenBank/DDBJ whole genome shotgun (WGS) entry which is preliminary data.</text>
</comment>
<reference evidence="2 3" key="1">
    <citation type="journal article" date="2020" name="Phytopathology">
        <title>Genome Sequence Resources of Colletotrichum truncatum, C. plurivorum, C. musicola, and C. sojae: Four Species Pathogenic to Soybean (Glycine max).</title>
        <authorList>
            <person name="Rogerio F."/>
            <person name="Boufleur T.R."/>
            <person name="Ciampi-Guillardi M."/>
            <person name="Sukno S.A."/>
            <person name="Thon M.R."/>
            <person name="Massola Junior N.S."/>
            <person name="Baroncelli R."/>
        </authorList>
    </citation>
    <scope>NUCLEOTIDE SEQUENCE [LARGE SCALE GENOMIC DNA]</scope>
    <source>
        <strain evidence="2 3">LFN0009</strain>
    </source>
</reference>
<accession>A0A8H6MSC0</accession>
<keyword evidence="3" id="KW-1185">Reference proteome</keyword>
<dbReference type="Proteomes" id="UP000652219">
    <property type="component" value="Unassembled WGS sequence"/>
</dbReference>
<sequence>MLSSNLLAAFLLTSVTALPSSRTYAPDDVIVILSDGSTGVMKAADYDMLEAGTPVAGPAASQNDTASSPISRRCEQSTEFQVISDEVLLGWDIAISPIAASIDGDATIAVSAGHSVSNTLSIGSSISTSFAEGILGMSMSIDYSQTWSTENSQSLSFAVPTGKYGVIISQPSIRRITGHVWNGCTDGPERKRTDFTSDSYENQNYGSMLWIKGVLRLCSSDKYPIPFCNGQGEHR</sequence>
<feature type="chain" id="PRO_5034809620" description="Celp0028 effector like protein" evidence="1">
    <location>
        <begin position="18"/>
        <end position="235"/>
    </location>
</feature>